<dbReference type="EMBL" id="MU267826">
    <property type="protein sequence ID" value="KAH7908378.1"/>
    <property type="molecule type" value="Genomic_DNA"/>
</dbReference>
<dbReference type="Proteomes" id="UP000790377">
    <property type="component" value="Unassembled WGS sequence"/>
</dbReference>
<accession>A0ACB8A5K4</accession>
<keyword evidence="2" id="KW-1185">Reference proteome</keyword>
<gene>
    <name evidence="1" type="ORF">BJ138DRAFT_1103554</name>
</gene>
<name>A0ACB8A5K4_9AGAM</name>
<reference evidence="1" key="1">
    <citation type="journal article" date="2021" name="New Phytol.">
        <title>Evolutionary innovations through gain and loss of genes in the ectomycorrhizal Boletales.</title>
        <authorList>
            <person name="Wu G."/>
            <person name="Miyauchi S."/>
            <person name="Morin E."/>
            <person name="Kuo A."/>
            <person name="Drula E."/>
            <person name="Varga T."/>
            <person name="Kohler A."/>
            <person name="Feng B."/>
            <person name="Cao Y."/>
            <person name="Lipzen A."/>
            <person name="Daum C."/>
            <person name="Hundley H."/>
            <person name="Pangilinan J."/>
            <person name="Johnson J."/>
            <person name="Barry K."/>
            <person name="LaButti K."/>
            <person name="Ng V."/>
            <person name="Ahrendt S."/>
            <person name="Min B."/>
            <person name="Choi I.G."/>
            <person name="Park H."/>
            <person name="Plett J.M."/>
            <person name="Magnuson J."/>
            <person name="Spatafora J.W."/>
            <person name="Nagy L.G."/>
            <person name="Henrissat B."/>
            <person name="Grigoriev I.V."/>
            <person name="Yang Z.L."/>
            <person name="Xu J."/>
            <person name="Martin F.M."/>
        </authorList>
    </citation>
    <scope>NUCLEOTIDE SEQUENCE</scope>
    <source>
        <strain evidence="1">ATCC 28755</strain>
    </source>
</reference>
<evidence type="ECO:0000313" key="1">
    <source>
        <dbReference type="EMBL" id="KAH7908378.1"/>
    </source>
</evidence>
<evidence type="ECO:0000313" key="2">
    <source>
        <dbReference type="Proteomes" id="UP000790377"/>
    </source>
</evidence>
<proteinExistence type="predicted"/>
<sequence>MSNQLMNVTVTCTTTNSTVTSACCSQLNGSPVNNTIVAQLSCVFGGQLAYSAVNTSMTAWDNCTTAHGLISGGCDWSDSAPAGNFGASAGMNNARKAVLGLFFVGAIIQAITMV</sequence>
<comment type="caution">
    <text evidence="1">The sequence shown here is derived from an EMBL/GenBank/DDBJ whole genome shotgun (WGS) entry which is preliminary data.</text>
</comment>
<organism evidence="1 2">
    <name type="scientific">Hygrophoropsis aurantiaca</name>
    <dbReference type="NCBI Taxonomy" id="72124"/>
    <lineage>
        <taxon>Eukaryota</taxon>
        <taxon>Fungi</taxon>
        <taxon>Dikarya</taxon>
        <taxon>Basidiomycota</taxon>
        <taxon>Agaricomycotina</taxon>
        <taxon>Agaricomycetes</taxon>
        <taxon>Agaricomycetidae</taxon>
        <taxon>Boletales</taxon>
        <taxon>Coniophorineae</taxon>
        <taxon>Hygrophoropsidaceae</taxon>
        <taxon>Hygrophoropsis</taxon>
    </lineage>
</organism>
<protein>
    <submittedName>
        <fullName evidence="1">Uncharacterized protein</fullName>
    </submittedName>
</protein>